<keyword evidence="3" id="KW-0812">Transmembrane</keyword>
<feature type="domain" description="DUF4352" evidence="4">
    <location>
        <begin position="321"/>
        <end position="423"/>
    </location>
</feature>
<evidence type="ECO:0008006" key="8">
    <source>
        <dbReference type="Google" id="ProtNLM"/>
    </source>
</evidence>
<evidence type="ECO:0000259" key="5">
    <source>
        <dbReference type="Pfam" id="PF13240"/>
    </source>
</evidence>
<evidence type="ECO:0000256" key="2">
    <source>
        <dbReference type="SAM" id="MobiDB-lite"/>
    </source>
</evidence>
<dbReference type="InterPro" id="IPR026870">
    <property type="entry name" value="Zinc_ribbon_dom"/>
</dbReference>
<feature type="domain" description="Zinc-ribbon" evidence="5">
    <location>
        <begin position="9"/>
        <end position="28"/>
    </location>
</feature>
<dbReference type="Pfam" id="PF11611">
    <property type="entry name" value="DUF4352"/>
    <property type="match status" value="1"/>
</dbReference>
<keyword evidence="7" id="KW-1185">Reference proteome</keyword>
<dbReference type="Pfam" id="PF13240">
    <property type="entry name" value="Zn_Ribbon_1"/>
    <property type="match status" value="1"/>
</dbReference>
<dbReference type="InterPro" id="IPR029050">
    <property type="entry name" value="Immunoprotect_excell_Ig-like"/>
</dbReference>
<proteinExistence type="predicted"/>
<feature type="region of interest" description="Disordered" evidence="2">
    <location>
        <begin position="83"/>
        <end position="105"/>
    </location>
</feature>
<evidence type="ECO:0000256" key="3">
    <source>
        <dbReference type="SAM" id="Phobius"/>
    </source>
</evidence>
<dbReference type="InterPro" id="IPR029051">
    <property type="entry name" value="DUF4352"/>
</dbReference>
<feature type="compositionally biased region" description="Polar residues" evidence="2">
    <location>
        <begin position="25"/>
        <end position="39"/>
    </location>
</feature>
<keyword evidence="3" id="KW-1133">Transmembrane helix</keyword>
<evidence type="ECO:0000313" key="6">
    <source>
        <dbReference type="EMBL" id="GLV55150.1"/>
    </source>
</evidence>
<comment type="caution">
    <text evidence="6">The sequence shown here is derived from an EMBL/GenBank/DDBJ whole genome shotgun (WGS) entry which is preliminary data.</text>
</comment>
<gene>
    <name evidence="6" type="ORF">KDH_19970</name>
</gene>
<dbReference type="EMBL" id="BSRI01000001">
    <property type="protein sequence ID" value="GLV55150.1"/>
    <property type="molecule type" value="Genomic_DNA"/>
</dbReference>
<dbReference type="Gene3D" id="2.60.40.1240">
    <property type="match status" value="1"/>
</dbReference>
<reference evidence="6 7" key="1">
    <citation type="submission" date="2023-02" db="EMBL/GenBank/DDBJ databases">
        <title>Dictyobacter halimunensis sp. nov., a new member of the class Ktedonobacteria from forest soil in a geothermal area.</title>
        <authorList>
            <person name="Rachmania M.K."/>
            <person name="Ningsih F."/>
            <person name="Sakai Y."/>
            <person name="Yabe S."/>
            <person name="Yokota A."/>
            <person name="Sjamsuridzal W."/>
        </authorList>
    </citation>
    <scope>NUCLEOTIDE SEQUENCE [LARGE SCALE GENOMIC DNA]</scope>
    <source>
        <strain evidence="6 7">S3.2.2.5</strain>
    </source>
</reference>
<feature type="region of interest" description="Disordered" evidence="2">
    <location>
        <begin position="25"/>
        <end position="70"/>
    </location>
</feature>
<accession>A0ABQ6FLM2</accession>
<keyword evidence="3" id="KW-0472">Membrane</keyword>
<dbReference type="RefSeq" id="WP_338249237.1">
    <property type="nucleotide sequence ID" value="NZ_BSRI01000001.1"/>
</dbReference>
<name>A0ABQ6FLM2_9CHLR</name>
<evidence type="ECO:0000256" key="1">
    <source>
        <dbReference type="ARBA" id="ARBA00022729"/>
    </source>
</evidence>
<organism evidence="6 7">
    <name type="scientific">Dictyobacter halimunensis</name>
    <dbReference type="NCBI Taxonomy" id="3026934"/>
    <lineage>
        <taxon>Bacteria</taxon>
        <taxon>Bacillati</taxon>
        <taxon>Chloroflexota</taxon>
        <taxon>Ktedonobacteria</taxon>
        <taxon>Ktedonobacterales</taxon>
        <taxon>Dictyobacteraceae</taxon>
        <taxon>Dictyobacter</taxon>
    </lineage>
</organism>
<evidence type="ECO:0000313" key="7">
    <source>
        <dbReference type="Proteomes" id="UP001344906"/>
    </source>
</evidence>
<protein>
    <recommendedName>
        <fullName evidence="8">DUF4352 domain-containing protein</fullName>
    </recommendedName>
</protein>
<evidence type="ECO:0000259" key="4">
    <source>
        <dbReference type="Pfam" id="PF11611"/>
    </source>
</evidence>
<sequence length="438" mass="47473">MQDPQTPLCRYCGTPVQSGQRFCSNCGRTTEGNINQPTERSVDAEDTALPGQRPQTPPPPPPASYESGQRAGYQAQNYQADTPVYQPQSGYRPDGPPPMAQSQVPAYATPTKDSSRSVLRQVGCGFLVVALLILGLCGGAGYFVYHQVAGAVQQASTQHTTSTYTNGDTSTTDTKTVSTPVVTTLNIQPITYSSVKFTIQNVQQASSFTDDDNNNSGVLRITLSEENTSTNSSFYSYSDSMLLLLPDSTSVHPNKEQHYSAPDASVKRSNWIDFPVSTSIKPDQLTLRIGTANESQMDIPLKSETDVSKYQPVSSTPNKVLQYAGANWTITRATKQTSYGGKQVDKGNVFVVVNLKIDNNSEKTVYPFPSDIMRLQSGNTVNKPDSNTLESSIAPGQTNSQGACVFIMPADSTDFTFIFLPNALLNTTQQVTGTFQIK</sequence>
<feature type="transmembrane region" description="Helical" evidence="3">
    <location>
        <begin position="122"/>
        <end position="145"/>
    </location>
</feature>
<dbReference type="Proteomes" id="UP001344906">
    <property type="component" value="Unassembled WGS sequence"/>
</dbReference>
<keyword evidence="1" id="KW-0732">Signal</keyword>